<evidence type="ECO:0000313" key="1">
    <source>
        <dbReference type="EMBL" id="KAK9670740.1"/>
    </source>
</evidence>
<sequence length="325" mass="38280">MKSQEKYTVIKKFDIEGFMKKGGGDIDFTDRDGILVRQWSGEDELEGTYYIDERHYPNSPYLYYCEYDKYGRIKISLTNFYSTFIGKITYYDTSGNIVNETDEDAPYKFSIDDLILKMRREYNIDIEDKKKIWGVYRYVVDNGVFYDVRVRAPYSKNIVYLINGDNGKTLYITETETEWYPGRSEETVYEEYKRDGAHDNHMEVAVGYNQEEYITMKTIRLFCVISTLLILLSCRGASSKRTQREYNIDIEDKKKIWTVDRYVMDNGVFYDVRVRAPYSKNIVYLINGDNGKTLAPYSKNIVYLINGDNGKTLYITESETEWYPG</sequence>
<accession>A0AAW1H135</accession>
<evidence type="ECO:0000313" key="2">
    <source>
        <dbReference type="Proteomes" id="UP001458880"/>
    </source>
</evidence>
<reference evidence="1 2" key="1">
    <citation type="journal article" date="2024" name="BMC Genomics">
        <title>De novo assembly and annotation of Popillia japonica's genome with initial clues to its potential as an invasive pest.</title>
        <authorList>
            <person name="Cucini C."/>
            <person name="Boschi S."/>
            <person name="Funari R."/>
            <person name="Cardaioli E."/>
            <person name="Iannotti N."/>
            <person name="Marturano G."/>
            <person name="Paoli F."/>
            <person name="Bruttini M."/>
            <person name="Carapelli A."/>
            <person name="Frati F."/>
            <person name="Nardi F."/>
        </authorList>
    </citation>
    <scope>NUCLEOTIDE SEQUENCE [LARGE SCALE GENOMIC DNA]</scope>
    <source>
        <strain evidence="1">DMR45628</strain>
    </source>
</reference>
<gene>
    <name evidence="1" type="ORF">QE152_g41226</name>
</gene>
<proteinExistence type="predicted"/>
<dbReference type="Proteomes" id="UP001458880">
    <property type="component" value="Unassembled WGS sequence"/>
</dbReference>
<feature type="non-terminal residue" evidence="1">
    <location>
        <position position="325"/>
    </location>
</feature>
<name>A0AAW1H135_POPJA</name>
<protein>
    <submittedName>
        <fullName evidence="1">Uncharacterized protein</fullName>
    </submittedName>
</protein>
<comment type="caution">
    <text evidence="1">The sequence shown here is derived from an EMBL/GenBank/DDBJ whole genome shotgun (WGS) entry which is preliminary data.</text>
</comment>
<dbReference type="AlphaFoldDB" id="A0AAW1H135"/>
<keyword evidence="2" id="KW-1185">Reference proteome</keyword>
<organism evidence="1 2">
    <name type="scientific">Popillia japonica</name>
    <name type="common">Japanese beetle</name>
    <dbReference type="NCBI Taxonomy" id="7064"/>
    <lineage>
        <taxon>Eukaryota</taxon>
        <taxon>Metazoa</taxon>
        <taxon>Ecdysozoa</taxon>
        <taxon>Arthropoda</taxon>
        <taxon>Hexapoda</taxon>
        <taxon>Insecta</taxon>
        <taxon>Pterygota</taxon>
        <taxon>Neoptera</taxon>
        <taxon>Endopterygota</taxon>
        <taxon>Coleoptera</taxon>
        <taxon>Polyphaga</taxon>
        <taxon>Scarabaeiformia</taxon>
        <taxon>Scarabaeidae</taxon>
        <taxon>Rutelinae</taxon>
        <taxon>Popillia</taxon>
    </lineage>
</organism>
<dbReference type="EMBL" id="JASPKY010002421">
    <property type="protein sequence ID" value="KAK9670740.1"/>
    <property type="molecule type" value="Genomic_DNA"/>
</dbReference>